<name>A0AC35F435_9BILA</name>
<reference evidence="2" key="1">
    <citation type="submission" date="2022-11" db="UniProtKB">
        <authorList>
            <consortium name="WormBaseParasite"/>
        </authorList>
    </citation>
    <scope>IDENTIFICATION</scope>
</reference>
<evidence type="ECO:0000313" key="1">
    <source>
        <dbReference type="Proteomes" id="UP000887580"/>
    </source>
</evidence>
<dbReference type="WBParaSite" id="PS1159_v2.g13629.t1">
    <property type="protein sequence ID" value="PS1159_v2.g13629.t1"/>
    <property type="gene ID" value="PS1159_v2.g13629"/>
</dbReference>
<sequence length="403" mass="46402">MLFLLFLLSLNLNFIESRELRFVQAIWRHGDRSPTKLPYPNDIYDESYWQRGWSQLTDLGVEQLEELGTFFNDRYVGKFVNSSYKPDEVYIQSSDSDRALSSAQAFLDGMFKITECGKNGKIRKPPIPIHSTGKAKDDYLLKPTSTDCPEYDKHYKENASKKLDKIAEEYSDLFSFLTNVTGYNKSITVKQAGKIGNVQKEIDHDLSQPDWINQIWPQYGGKTTLEIVTEIDRKRRLNEFEEEKLYKLRGGYLLGDWLQRAKNVANGKQKNPGKMMLYSSHDGTLLSLLYSLKIADGEQVPYASAIIMEIYETDKGKFEAEIFYRKNKNLIQKTIPECEKSCDVQKLYDLLKPNSLFSLKHVQEVCFINQNVSSSSISNVAFPFALLSIILQLKVVMKFNALF</sequence>
<dbReference type="Proteomes" id="UP000887580">
    <property type="component" value="Unplaced"/>
</dbReference>
<evidence type="ECO:0000313" key="2">
    <source>
        <dbReference type="WBParaSite" id="PS1159_v2.g13629.t1"/>
    </source>
</evidence>
<organism evidence="1 2">
    <name type="scientific">Panagrolaimus sp. PS1159</name>
    <dbReference type="NCBI Taxonomy" id="55785"/>
    <lineage>
        <taxon>Eukaryota</taxon>
        <taxon>Metazoa</taxon>
        <taxon>Ecdysozoa</taxon>
        <taxon>Nematoda</taxon>
        <taxon>Chromadorea</taxon>
        <taxon>Rhabditida</taxon>
        <taxon>Tylenchina</taxon>
        <taxon>Panagrolaimomorpha</taxon>
        <taxon>Panagrolaimoidea</taxon>
        <taxon>Panagrolaimidae</taxon>
        <taxon>Panagrolaimus</taxon>
    </lineage>
</organism>
<protein>
    <submittedName>
        <fullName evidence="2">Acid phosphatase</fullName>
    </submittedName>
</protein>
<proteinExistence type="predicted"/>
<accession>A0AC35F435</accession>